<name>A0A918ZAE6_9ACTN</name>
<feature type="compositionally biased region" description="Gly residues" evidence="1">
    <location>
        <begin position="77"/>
        <end position="120"/>
    </location>
</feature>
<dbReference type="GO" id="GO:0004029">
    <property type="term" value="F:aldehyde dehydrogenase (NAD+) activity"/>
    <property type="evidence" value="ECO:0007669"/>
    <property type="project" value="TreeGrafter"/>
</dbReference>
<reference evidence="3" key="2">
    <citation type="submission" date="2020-09" db="EMBL/GenBank/DDBJ databases">
        <authorList>
            <person name="Sun Q."/>
            <person name="Ohkuma M."/>
        </authorList>
    </citation>
    <scope>NUCLEOTIDE SEQUENCE</scope>
    <source>
        <strain evidence="3">JCM 4784</strain>
    </source>
</reference>
<feature type="region of interest" description="Disordered" evidence="1">
    <location>
        <begin position="77"/>
        <end position="129"/>
    </location>
</feature>
<dbReference type="EMBL" id="BNBT01000009">
    <property type="protein sequence ID" value="GHE43131.1"/>
    <property type="molecule type" value="Genomic_DNA"/>
</dbReference>
<dbReference type="AlphaFoldDB" id="A0A918ZAE6"/>
<proteinExistence type="predicted"/>
<organism evidence="3 4">
    <name type="scientific">Streptomyces longispororuber</name>
    <dbReference type="NCBI Taxonomy" id="68230"/>
    <lineage>
        <taxon>Bacteria</taxon>
        <taxon>Bacillati</taxon>
        <taxon>Actinomycetota</taxon>
        <taxon>Actinomycetes</taxon>
        <taxon>Kitasatosporales</taxon>
        <taxon>Streptomycetaceae</taxon>
        <taxon>Streptomyces</taxon>
    </lineage>
</organism>
<dbReference type="Proteomes" id="UP000608024">
    <property type="component" value="Unassembled WGS sequence"/>
</dbReference>
<feature type="domain" description="NAD-dependent epimerase/dehydratase" evidence="2">
    <location>
        <begin position="132"/>
        <end position="304"/>
    </location>
</feature>
<evidence type="ECO:0000313" key="3">
    <source>
        <dbReference type="EMBL" id="GHE43131.1"/>
    </source>
</evidence>
<dbReference type="PANTHER" id="PTHR48079">
    <property type="entry name" value="PROTEIN YEEZ"/>
    <property type="match status" value="1"/>
</dbReference>
<protein>
    <recommendedName>
        <fullName evidence="2">NAD-dependent epimerase/dehydratase domain-containing protein</fullName>
    </recommendedName>
</protein>
<dbReference type="InterPro" id="IPR036291">
    <property type="entry name" value="NAD(P)-bd_dom_sf"/>
</dbReference>
<accession>A0A918ZAE6</accession>
<evidence type="ECO:0000256" key="1">
    <source>
        <dbReference type="SAM" id="MobiDB-lite"/>
    </source>
</evidence>
<evidence type="ECO:0000259" key="2">
    <source>
        <dbReference type="Pfam" id="PF01370"/>
    </source>
</evidence>
<gene>
    <name evidence="3" type="ORF">GCM10018785_11020</name>
</gene>
<dbReference type="InterPro" id="IPR051783">
    <property type="entry name" value="NAD(P)-dependent_oxidoreduct"/>
</dbReference>
<dbReference type="Gene3D" id="3.40.50.720">
    <property type="entry name" value="NAD(P)-binding Rossmann-like Domain"/>
    <property type="match status" value="2"/>
</dbReference>
<dbReference type="Pfam" id="PF01370">
    <property type="entry name" value="Epimerase"/>
    <property type="match status" value="1"/>
</dbReference>
<evidence type="ECO:0000313" key="4">
    <source>
        <dbReference type="Proteomes" id="UP000608024"/>
    </source>
</evidence>
<keyword evidence="4" id="KW-1185">Reference proteome</keyword>
<reference evidence="3" key="1">
    <citation type="journal article" date="2014" name="Int. J. Syst. Evol. Microbiol.">
        <title>Complete genome sequence of Corynebacterium casei LMG S-19264T (=DSM 44701T), isolated from a smear-ripened cheese.</title>
        <authorList>
            <consortium name="US DOE Joint Genome Institute (JGI-PGF)"/>
            <person name="Walter F."/>
            <person name="Albersmeier A."/>
            <person name="Kalinowski J."/>
            <person name="Ruckert C."/>
        </authorList>
    </citation>
    <scope>NUCLEOTIDE SEQUENCE</scope>
    <source>
        <strain evidence="3">JCM 4784</strain>
    </source>
</reference>
<comment type="caution">
    <text evidence="3">The sequence shown here is derived from an EMBL/GenBank/DDBJ whole genome shotgun (WGS) entry which is preliminary data.</text>
</comment>
<sequence>MSSDSGSGPGGPGKRIVVTGATGNVGLSVVRALTADPAVDSVLGLARRLPDEKTAGAEWASVDLGAPVVFGALGGHGGSGGTGGTDGWGGRGGSGGPGGPGGPGGSGGQVGSGGPGGSGRQGEPFRGDPGRAAVEELAEHFAGADAVVHLAWQLQPARDPATTWRTNVLGSVRVFRAVAAAGVPALVYASSVGAYSPGPKDRAVTEDWPTHGWPEAAYCREKAYLERVLDAFEREHPQLRVVRMRPAFLFKEESASQQRRLFAGRFKPGQLARPDLLPVLPDIPGLRIQALHTEDAARAYRLAALGDARGAFNLAAEPPLDAQVLGELFHARVVRVPRRAARSALAAAWGLRLLPASPQLFDAVLRLPVMDCARARTELGWRPERTATEAVEELLHGMRHGAGAPTPPLTGRTVG</sequence>
<dbReference type="PANTHER" id="PTHR48079:SF6">
    <property type="entry name" value="NAD(P)-BINDING DOMAIN-CONTAINING PROTEIN-RELATED"/>
    <property type="match status" value="1"/>
</dbReference>
<dbReference type="RefSeq" id="WP_190134674.1">
    <property type="nucleotide sequence ID" value="NZ_BNBT01000009.1"/>
</dbReference>
<dbReference type="SUPFAM" id="SSF51735">
    <property type="entry name" value="NAD(P)-binding Rossmann-fold domains"/>
    <property type="match status" value="1"/>
</dbReference>
<dbReference type="InterPro" id="IPR001509">
    <property type="entry name" value="Epimerase_deHydtase"/>
</dbReference>
<dbReference type="GO" id="GO:0005737">
    <property type="term" value="C:cytoplasm"/>
    <property type="evidence" value="ECO:0007669"/>
    <property type="project" value="TreeGrafter"/>
</dbReference>